<gene>
    <name evidence="1" type="ORF">G2W53_006037</name>
</gene>
<dbReference type="AlphaFoldDB" id="A0A835CEE6"/>
<sequence length="19" mass="2060">MAYAIIEIHFVVVVTIIAG</sequence>
<organism evidence="1 2">
    <name type="scientific">Senna tora</name>
    <dbReference type="NCBI Taxonomy" id="362788"/>
    <lineage>
        <taxon>Eukaryota</taxon>
        <taxon>Viridiplantae</taxon>
        <taxon>Streptophyta</taxon>
        <taxon>Embryophyta</taxon>
        <taxon>Tracheophyta</taxon>
        <taxon>Spermatophyta</taxon>
        <taxon>Magnoliopsida</taxon>
        <taxon>eudicotyledons</taxon>
        <taxon>Gunneridae</taxon>
        <taxon>Pentapetalae</taxon>
        <taxon>rosids</taxon>
        <taxon>fabids</taxon>
        <taxon>Fabales</taxon>
        <taxon>Fabaceae</taxon>
        <taxon>Caesalpinioideae</taxon>
        <taxon>Cassia clade</taxon>
        <taxon>Senna</taxon>
    </lineage>
</organism>
<comment type="caution">
    <text evidence="1">The sequence shown here is derived from an EMBL/GenBank/DDBJ whole genome shotgun (WGS) entry which is preliminary data.</text>
</comment>
<dbReference type="Proteomes" id="UP000634136">
    <property type="component" value="Unassembled WGS sequence"/>
</dbReference>
<reference evidence="1" key="1">
    <citation type="submission" date="2020-09" db="EMBL/GenBank/DDBJ databases">
        <title>Genome-Enabled Discovery of Anthraquinone Biosynthesis in Senna tora.</title>
        <authorList>
            <person name="Kang S.-H."/>
            <person name="Pandey R.P."/>
            <person name="Lee C.-M."/>
            <person name="Sim J.-S."/>
            <person name="Jeong J.-T."/>
            <person name="Choi B.-S."/>
            <person name="Jung M."/>
            <person name="Ginzburg D."/>
            <person name="Zhao K."/>
            <person name="Won S.Y."/>
            <person name="Oh T.-J."/>
            <person name="Yu Y."/>
            <person name="Kim N.-H."/>
            <person name="Lee O.R."/>
            <person name="Lee T.-H."/>
            <person name="Bashyal P."/>
            <person name="Kim T.-S."/>
            <person name="Lee W.-H."/>
            <person name="Kawkins C."/>
            <person name="Kim C.-K."/>
            <person name="Kim J.S."/>
            <person name="Ahn B.O."/>
            <person name="Rhee S.Y."/>
            <person name="Sohng J.K."/>
        </authorList>
    </citation>
    <scope>NUCLEOTIDE SEQUENCE</scope>
    <source>
        <tissue evidence="1">Leaf</tissue>
    </source>
</reference>
<evidence type="ECO:0000313" key="2">
    <source>
        <dbReference type="Proteomes" id="UP000634136"/>
    </source>
</evidence>
<name>A0A835CEE6_9FABA</name>
<dbReference type="EMBL" id="JAAIUW010000003">
    <property type="protein sequence ID" value="KAF7837555.1"/>
    <property type="molecule type" value="Genomic_DNA"/>
</dbReference>
<protein>
    <submittedName>
        <fullName evidence="1">Uncharacterized protein</fullName>
    </submittedName>
</protein>
<proteinExistence type="predicted"/>
<evidence type="ECO:0000313" key="1">
    <source>
        <dbReference type="EMBL" id="KAF7837555.1"/>
    </source>
</evidence>
<accession>A0A835CEE6</accession>
<keyword evidence="2" id="KW-1185">Reference proteome</keyword>